<dbReference type="InterPro" id="IPR036291">
    <property type="entry name" value="NAD(P)-bd_dom_sf"/>
</dbReference>
<dbReference type="Proteomes" id="UP000008229">
    <property type="component" value="Chromosome"/>
</dbReference>
<dbReference type="InterPro" id="IPR016040">
    <property type="entry name" value="NAD(P)-bd_dom"/>
</dbReference>
<dbReference type="AlphaFoldDB" id="D3F686"/>
<dbReference type="STRING" id="469383.Cwoe_0323"/>
<dbReference type="GO" id="GO:0016646">
    <property type="term" value="F:oxidoreductase activity, acting on the CH-NH group of donors, NAD or NADP as acceptor"/>
    <property type="evidence" value="ECO:0007669"/>
    <property type="project" value="TreeGrafter"/>
</dbReference>
<dbReference type="EMBL" id="CP001854">
    <property type="protein sequence ID" value="ADB48759.1"/>
    <property type="molecule type" value="Genomic_DNA"/>
</dbReference>
<evidence type="ECO:0000313" key="3">
    <source>
        <dbReference type="Proteomes" id="UP000008229"/>
    </source>
</evidence>
<dbReference type="InterPro" id="IPR051606">
    <property type="entry name" value="Polyketide_Oxido-like"/>
</dbReference>
<keyword evidence="3" id="KW-1185">Reference proteome</keyword>
<evidence type="ECO:0000313" key="2">
    <source>
        <dbReference type="EMBL" id="ADB48759.1"/>
    </source>
</evidence>
<gene>
    <name evidence="2" type="ordered locus">Cwoe_0323</name>
</gene>
<organism evidence="2 3">
    <name type="scientific">Conexibacter woesei (strain DSM 14684 / CCUG 47730 / CIP 108061 / JCM 11494 / NBRC 100937 / ID131577)</name>
    <dbReference type="NCBI Taxonomy" id="469383"/>
    <lineage>
        <taxon>Bacteria</taxon>
        <taxon>Bacillati</taxon>
        <taxon>Actinomycetota</taxon>
        <taxon>Thermoleophilia</taxon>
        <taxon>Solirubrobacterales</taxon>
        <taxon>Conexibacteraceae</taxon>
        <taxon>Conexibacter</taxon>
    </lineage>
</organism>
<dbReference type="PANTHER" id="PTHR43355:SF2">
    <property type="entry name" value="FLAVIN REDUCTASE (NADPH)"/>
    <property type="match status" value="1"/>
</dbReference>
<dbReference type="eggNOG" id="COG2910">
    <property type="taxonomic scope" value="Bacteria"/>
</dbReference>
<dbReference type="RefSeq" id="WP_012931812.1">
    <property type="nucleotide sequence ID" value="NC_013739.1"/>
</dbReference>
<reference evidence="2 3" key="1">
    <citation type="journal article" date="2010" name="Stand. Genomic Sci.">
        <title>Complete genome sequence of Conexibacter woesei type strain (ID131577).</title>
        <authorList>
            <person name="Pukall R."/>
            <person name="Lapidus A."/>
            <person name="Glavina Del Rio T."/>
            <person name="Copeland A."/>
            <person name="Tice H."/>
            <person name="Cheng J.-F."/>
            <person name="Lucas S."/>
            <person name="Chen F."/>
            <person name="Nolan M."/>
            <person name="Bruce D."/>
            <person name="Goodwin L."/>
            <person name="Pitluck S."/>
            <person name="Mavromatis K."/>
            <person name="Ivanova N."/>
            <person name="Ovchinnikova G."/>
            <person name="Pati A."/>
            <person name="Chen A."/>
            <person name="Palaniappan K."/>
            <person name="Land M."/>
            <person name="Hauser L."/>
            <person name="Chang Y.-J."/>
            <person name="Jeffries C.D."/>
            <person name="Chain P."/>
            <person name="Meincke L."/>
            <person name="Sims D."/>
            <person name="Brettin T."/>
            <person name="Detter J.C."/>
            <person name="Rohde M."/>
            <person name="Goeker M."/>
            <person name="Bristow J."/>
            <person name="Eisen J.A."/>
            <person name="Markowitz V."/>
            <person name="Kyrpides N.C."/>
            <person name="Klenk H.-P."/>
            <person name="Hugenholtz P."/>
        </authorList>
    </citation>
    <scope>NUCLEOTIDE SEQUENCE [LARGE SCALE GENOMIC DNA]</scope>
    <source>
        <strain evidence="3">DSM 14684 / CIP 108061 / JCM 11494 / NBRC 100937 / ID131577</strain>
    </source>
</reference>
<dbReference type="KEGG" id="cwo:Cwoe_0323"/>
<evidence type="ECO:0000259" key="1">
    <source>
        <dbReference type="Pfam" id="PF13460"/>
    </source>
</evidence>
<proteinExistence type="predicted"/>
<dbReference type="PANTHER" id="PTHR43355">
    <property type="entry name" value="FLAVIN REDUCTASE (NADPH)"/>
    <property type="match status" value="1"/>
</dbReference>
<name>D3F686_CONWI</name>
<dbReference type="OrthoDB" id="3191258at2"/>
<dbReference type="Gene3D" id="3.40.50.720">
    <property type="entry name" value="NAD(P)-binding Rossmann-like Domain"/>
    <property type="match status" value="1"/>
</dbReference>
<accession>D3F686</accession>
<feature type="domain" description="NAD(P)-binding" evidence="1">
    <location>
        <begin position="8"/>
        <end position="218"/>
    </location>
</feature>
<dbReference type="HOGENOM" id="CLU_025711_3_1_11"/>
<sequence>MSRIVVFGAGGRLGRLVVAEARGRGHEVTAVVRDPAAHADLASGSGAADASAATGATDVRVVVADATDATAIAAAAAGHDAAISTIPPPLIDPPLQYLADAHAALLAGLEAADVGRLLAVGMAGTLETEPGVRLLDTPDYKAEWLPFSRSHEAGLDALLGAETPVDWLAVSPPLLLDAEAARTGEHRVRESVALPTPDGGRVSYADLAAALVDEVERPAHHRTRVVVTAP</sequence>
<reference evidence="3" key="2">
    <citation type="submission" date="2010-01" db="EMBL/GenBank/DDBJ databases">
        <title>The complete genome of Conexibacter woesei DSM 14684.</title>
        <authorList>
            <consortium name="US DOE Joint Genome Institute (JGI-PGF)"/>
            <person name="Lucas S."/>
            <person name="Copeland A."/>
            <person name="Lapidus A."/>
            <person name="Glavina del Rio T."/>
            <person name="Dalin E."/>
            <person name="Tice H."/>
            <person name="Bruce D."/>
            <person name="Goodwin L."/>
            <person name="Pitluck S."/>
            <person name="Kyrpides N."/>
            <person name="Mavromatis K."/>
            <person name="Ivanova N."/>
            <person name="Mikhailova N."/>
            <person name="Chertkov O."/>
            <person name="Brettin T."/>
            <person name="Detter J.C."/>
            <person name="Han C."/>
            <person name="Larimer F."/>
            <person name="Land M."/>
            <person name="Hauser L."/>
            <person name="Markowitz V."/>
            <person name="Cheng J.-F."/>
            <person name="Hugenholtz P."/>
            <person name="Woyke T."/>
            <person name="Wu D."/>
            <person name="Pukall R."/>
            <person name="Steenblock K."/>
            <person name="Schneider S."/>
            <person name="Klenk H.-P."/>
            <person name="Eisen J.A."/>
        </authorList>
    </citation>
    <scope>NUCLEOTIDE SEQUENCE [LARGE SCALE GENOMIC DNA]</scope>
    <source>
        <strain evidence="3">DSM 14684 / CIP 108061 / JCM 11494 / NBRC 100937 / ID131577</strain>
    </source>
</reference>
<protein>
    <submittedName>
        <fullName evidence="2">NmrA family protein</fullName>
    </submittedName>
</protein>
<dbReference type="Pfam" id="PF13460">
    <property type="entry name" value="NAD_binding_10"/>
    <property type="match status" value="1"/>
</dbReference>
<dbReference type="SUPFAM" id="SSF51735">
    <property type="entry name" value="NAD(P)-binding Rossmann-fold domains"/>
    <property type="match status" value="1"/>
</dbReference>